<evidence type="ECO:0000313" key="1">
    <source>
        <dbReference type="EMBL" id="CAD0201438.1"/>
    </source>
</evidence>
<reference evidence="1" key="1">
    <citation type="submission" date="2021-12" db="EMBL/GenBank/DDBJ databases">
        <authorList>
            <person name="King R."/>
        </authorList>
    </citation>
    <scope>NUCLEOTIDE SEQUENCE</scope>
</reference>
<keyword evidence="2" id="KW-1185">Reference proteome</keyword>
<evidence type="ECO:0000313" key="2">
    <source>
        <dbReference type="Proteomes" id="UP001154114"/>
    </source>
</evidence>
<dbReference type="Proteomes" id="UP001154114">
    <property type="component" value="Chromosome 14"/>
</dbReference>
<sequence>MVNQFPLENLVMKIQVLEHDREHLSTLLMFCHQLQKHHGRTANAFHVTLCSHQFRLCHKVLSEDHSTLKWHKFQTVFLKLHSLCNRFLLFEMIQK</sequence>
<dbReference type="AlphaFoldDB" id="A0A9N8L1S1"/>
<organism evidence="1 2">
    <name type="scientific">Chrysodeixis includens</name>
    <name type="common">Soybean looper</name>
    <name type="synonym">Pseudoplusia includens</name>
    <dbReference type="NCBI Taxonomy" id="689277"/>
    <lineage>
        <taxon>Eukaryota</taxon>
        <taxon>Metazoa</taxon>
        <taxon>Ecdysozoa</taxon>
        <taxon>Arthropoda</taxon>
        <taxon>Hexapoda</taxon>
        <taxon>Insecta</taxon>
        <taxon>Pterygota</taxon>
        <taxon>Neoptera</taxon>
        <taxon>Endopterygota</taxon>
        <taxon>Lepidoptera</taxon>
        <taxon>Glossata</taxon>
        <taxon>Ditrysia</taxon>
        <taxon>Noctuoidea</taxon>
        <taxon>Noctuidae</taxon>
        <taxon>Plusiinae</taxon>
        <taxon>Chrysodeixis</taxon>
    </lineage>
</organism>
<name>A0A9N8L1S1_CHRIL</name>
<accession>A0A9N8L1S1</accession>
<proteinExistence type="predicted"/>
<dbReference type="EMBL" id="LR824017">
    <property type="protein sequence ID" value="CAD0201438.1"/>
    <property type="molecule type" value="Genomic_DNA"/>
</dbReference>
<gene>
    <name evidence="1" type="ORF">CINC_LOCUS3110</name>
</gene>
<protein>
    <submittedName>
        <fullName evidence="1">Uncharacterized protein</fullName>
    </submittedName>
</protein>